<proteinExistence type="predicted"/>
<dbReference type="RefSeq" id="WP_379511621.1">
    <property type="nucleotide sequence ID" value="NZ_JBHSVT010000001.1"/>
</dbReference>
<accession>A0ABY1Q1E2</accession>
<evidence type="ECO:0000256" key="2">
    <source>
        <dbReference type="SAM" id="Phobius"/>
    </source>
</evidence>
<dbReference type="EMBL" id="FXUI01000001">
    <property type="protein sequence ID" value="SMP53952.1"/>
    <property type="molecule type" value="Genomic_DNA"/>
</dbReference>
<keyword evidence="2" id="KW-0472">Membrane</keyword>
<evidence type="ECO:0000313" key="3">
    <source>
        <dbReference type="EMBL" id="SMP53952.1"/>
    </source>
</evidence>
<comment type="caution">
    <text evidence="3">The sequence shown here is derived from an EMBL/GenBank/DDBJ whole genome shotgun (WGS) entry which is preliminary data.</text>
</comment>
<protein>
    <submittedName>
        <fullName evidence="3">Dicarboxylate transport</fullName>
    </submittedName>
</protein>
<feature type="transmembrane region" description="Helical" evidence="2">
    <location>
        <begin position="30"/>
        <end position="47"/>
    </location>
</feature>
<organism evidence="3 4">
    <name type="scientific">Novosphingobium panipatense</name>
    <dbReference type="NCBI Taxonomy" id="428991"/>
    <lineage>
        <taxon>Bacteria</taxon>
        <taxon>Pseudomonadati</taxon>
        <taxon>Pseudomonadota</taxon>
        <taxon>Alphaproteobacteria</taxon>
        <taxon>Sphingomonadales</taxon>
        <taxon>Sphingomonadaceae</taxon>
        <taxon>Novosphingobium</taxon>
    </lineage>
</organism>
<keyword evidence="4" id="KW-1185">Reference proteome</keyword>
<name>A0ABY1Q1E2_9SPHN</name>
<dbReference type="Proteomes" id="UP001157910">
    <property type="component" value="Unassembled WGS sequence"/>
</dbReference>
<evidence type="ECO:0000313" key="4">
    <source>
        <dbReference type="Proteomes" id="UP001157910"/>
    </source>
</evidence>
<evidence type="ECO:0000256" key="1">
    <source>
        <dbReference type="SAM" id="MobiDB-lite"/>
    </source>
</evidence>
<sequence length="1076" mass="113562">MSQDHDQFPASNWMESPQAPSRKRRWRTPALVVGGLLVAALGATWLAREDIANNLIGGELEALGLPARYEIVRISPSEQVIRNLVVGDPQRPDLTVKELRVSTRLAWGLPGIGRITVIEPRLYGSYRAGRVSFGALDKALFTGKDGPFEIPDLDIKLVDGRALIESDLGRLGVKLAGEGALRGGFSGEIAAISPASHVSGCRTGRATLYGKLAVTAARPRFTGPVRLESLGCQQEDARASRVAAQVDITLDEALDGAEGKLGVSAGASRYGAQSLTALSGTGRFSYREESLRATYRIEGKGLDTPQARLAAVAFEGRARSANGFSRFDVEGDLTGRDLRIGASVDRALVSAQRTGEGTLLAPLAAQVRSGLAQEMPGSTLDANLIARRSADGLSLVVTRGALRGRSGASLVALSRVQALLPEGGEGAPPRLTGNFSTGGKGLPQVWGRVETDGHGRFALRGSMPDYRAGSAMIGIPRLAVKQDRDGALSFAGQILMSGDLPGGKARNLLLPLDGRRDSTGRFALWRGCTRVAFDALQVADLALDRRTLTLCPARGGAIVQGQPDNLRLAAGASSLNLSGRLGETPIRIASGPIGLAAGGGRAGVVTARAVDVALGPESTASRFAISRIDAALGKDVSGTFEEADIRLAAVPLDMRQAAGNWSYAGGIVAIDDASFTLVDRQPMARFQPMVARGATLRLAGNRITAKALLREPQSDRGVVRADIVHDLSNASGHADLAVNGAVFDKDLQPDALSRLALGVVSDLQGIVRGSGRIDWNAARVTSRGRFATDGVDFAAALGPVRGLSGEVVFTDLLGMVTAPRQTIRIASMNPGVEVKDGTLSFELRPGYNLIVNGGQWPFMSGTLTLDPAKMQIGVAETRRYTLRVSGLDAGDFVQHLELTNINASGVFDGELPLIFDQNGGRIEDGYLRSRAPGGHLSYIGALTYKDLSAMGNFAFDALKSVNYKDMEIGLGGSLSGEILTRISFDGLSQGAGAKKNFLTKQVAKLPIRFIVNIRAPFFSLFGSMRSLYDPNYVRDPRELGLLTQDGTRSATAPDATVNPPPPPSAAIQPPVSEKTP</sequence>
<dbReference type="Pfam" id="PF11739">
    <property type="entry name" value="YdbH-like"/>
    <property type="match status" value="1"/>
</dbReference>
<keyword evidence="2" id="KW-0812">Transmembrane</keyword>
<feature type="region of interest" description="Disordered" evidence="1">
    <location>
        <begin position="1"/>
        <end position="21"/>
    </location>
</feature>
<reference evidence="3 4" key="1">
    <citation type="submission" date="2017-05" db="EMBL/GenBank/DDBJ databases">
        <authorList>
            <person name="Varghese N."/>
            <person name="Submissions S."/>
        </authorList>
    </citation>
    <scope>NUCLEOTIDE SEQUENCE [LARGE SCALE GENOMIC DNA]</scope>
    <source>
        <strain evidence="3 4">SM16</strain>
    </source>
</reference>
<feature type="compositionally biased region" description="Polar residues" evidence="1">
    <location>
        <begin position="8"/>
        <end position="19"/>
    </location>
</feature>
<feature type="region of interest" description="Disordered" evidence="1">
    <location>
        <begin position="1042"/>
        <end position="1076"/>
    </location>
</feature>
<gene>
    <name evidence="3" type="ORF">SAMN06296065_101495</name>
</gene>
<keyword evidence="2" id="KW-1133">Transmembrane helix</keyword>
<dbReference type="InterPro" id="IPR021730">
    <property type="entry name" value="YdbH"/>
</dbReference>